<evidence type="ECO:0000259" key="9">
    <source>
        <dbReference type="Pfam" id="PF00361"/>
    </source>
</evidence>
<feature type="transmembrane region" description="Helical" evidence="8">
    <location>
        <begin position="415"/>
        <end position="436"/>
    </location>
</feature>
<dbReference type="PANTHER" id="PTHR42829">
    <property type="entry name" value="NADH-UBIQUINONE OXIDOREDUCTASE CHAIN 5"/>
    <property type="match status" value="1"/>
</dbReference>
<gene>
    <name evidence="10" type="primary">ND5</name>
</gene>
<evidence type="ECO:0000256" key="2">
    <source>
        <dbReference type="ARBA" id="ARBA00012944"/>
    </source>
</evidence>
<proteinExistence type="predicted"/>
<dbReference type="GO" id="GO:0016020">
    <property type="term" value="C:membrane"/>
    <property type="evidence" value="ECO:0007669"/>
    <property type="project" value="UniProtKB-SubCell"/>
</dbReference>
<keyword evidence="10" id="KW-0496">Mitochondrion</keyword>
<evidence type="ECO:0000256" key="7">
    <source>
        <dbReference type="ARBA" id="ARBA00049551"/>
    </source>
</evidence>
<dbReference type="GO" id="GO:0042773">
    <property type="term" value="P:ATP synthesis coupled electron transport"/>
    <property type="evidence" value="ECO:0007669"/>
    <property type="project" value="InterPro"/>
</dbReference>
<dbReference type="AlphaFoldDB" id="A0A8K1X771"/>
<feature type="transmembrane region" description="Helical" evidence="8">
    <location>
        <begin position="512"/>
        <end position="531"/>
    </location>
</feature>
<dbReference type="GO" id="GO:0015990">
    <property type="term" value="P:electron transport coupled proton transport"/>
    <property type="evidence" value="ECO:0007669"/>
    <property type="project" value="TreeGrafter"/>
</dbReference>
<feature type="transmembrane region" description="Helical" evidence="8">
    <location>
        <begin position="474"/>
        <end position="492"/>
    </location>
</feature>
<feature type="transmembrane region" description="Helical" evidence="8">
    <location>
        <begin position="91"/>
        <end position="111"/>
    </location>
</feature>
<feature type="transmembrane region" description="Helical" evidence="8">
    <location>
        <begin position="146"/>
        <end position="167"/>
    </location>
</feature>
<keyword evidence="4 8" id="KW-1133">Transmembrane helix</keyword>
<evidence type="ECO:0000256" key="5">
    <source>
        <dbReference type="ARBA" id="ARBA00023136"/>
    </source>
</evidence>
<evidence type="ECO:0000313" key="10">
    <source>
        <dbReference type="EMBL" id="UHA56314.1"/>
    </source>
</evidence>
<dbReference type="Pfam" id="PF00361">
    <property type="entry name" value="Proton_antipo_M"/>
    <property type="match status" value="1"/>
</dbReference>
<dbReference type="GO" id="GO:0008137">
    <property type="term" value="F:NADH dehydrogenase (ubiquinone) activity"/>
    <property type="evidence" value="ECO:0007669"/>
    <property type="project" value="UniProtKB-EC"/>
</dbReference>
<feature type="transmembrane region" description="Helical" evidence="8">
    <location>
        <begin position="65"/>
        <end position="85"/>
    </location>
</feature>
<evidence type="ECO:0000256" key="8">
    <source>
        <dbReference type="SAM" id="Phobius"/>
    </source>
</evidence>
<geneLocation type="mitochondrion" evidence="10"/>
<dbReference type="PRINTS" id="PR01434">
    <property type="entry name" value="NADHDHGNASE5"/>
</dbReference>
<keyword evidence="5 8" id="KW-0472">Membrane</keyword>
<feature type="transmembrane region" description="Helical" evidence="8">
    <location>
        <begin position="387"/>
        <end position="409"/>
    </location>
</feature>
<evidence type="ECO:0000256" key="4">
    <source>
        <dbReference type="ARBA" id="ARBA00022989"/>
    </source>
</evidence>
<feature type="transmembrane region" description="Helical" evidence="8">
    <location>
        <begin position="35"/>
        <end position="58"/>
    </location>
</feature>
<sequence>MLLNAFYYVGPVYLVLDLSSLRVFDYYSLSLFFDFFSLLYLFVLFSIVSSIHLFTYVYMGNDCNLFRFFSVLNIFVFSMIILILFPNLISLLLGWDGLGFSSFLLVAWFGCASSRFSSLKTFLVNRLGDGLFLISLYYFFVQGHFFLNTLDLIINLIFIVLIFSLFTKSAHFPFSSWLPDAMAAPTPVSALVHSSTLVTAGLYLLFRFSYLISYEMMEVIQYLGFWTLFLGSLGACFDNNSKKIVAYSTLSQLGFMSLVLSLGCSNLCFFYMMAHALFKALLFISVGCFLVVKFHNQDIRHLNNCWSLGPVISFSLFFSCFSLSGFPFFSGFYIKEIIVNSIYFNNFNNFLVWVFFLSLVFTVFYSFRLFGFISFKFQNNYGVFSSLNVINLLVFFILYISIIGLGVVLFNTLYIWVNFGSSLSVLLYSILGVIISQYMITYLEILNLLSFVNYFIYMFFLNILTVSFNRLYVVGNYLIQIIDNGFFLFYFINKMNNIFQINFSNIFFKSFFLNWLSLVGFSFLFIFLLFFF</sequence>
<comment type="subcellular location">
    <subcellularLocation>
        <location evidence="1">Membrane</location>
        <topology evidence="1">Multi-pass membrane protein</topology>
    </subcellularLocation>
</comment>
<accession>A0A8K1X771</accession>
<feature type="transmembrane region" description="Helical" evidence="8">
    <location>
        <begin position="244"/>
        <end position="263"/>
    </location>
</feature>
<keyword evidence="3 8" id="KW-0812">Transmembrane</keyword>
<feature type="transmembrane region" description="Helical" evidence="8">
    <location>
        <begin position="304"/>
        <end position="330"/>
    </location>
</feature>
<dbReference type="EC" id="7.1.1.2" evidence="2"/>
<dbReference type="EMBL" id="MZ561471">
    <property type="protein sequence ID" value="UHA56314.1"/>
    <property type="molecule type" value="Genomic_DNA"/>
</dbReference>
<feature type="transmembrane region" description="Helical" evidence="8">
    <location>
        <begin position="448"/>
        <end position="468"/>
    </location>
</feature>
<name>A0A8K1X771_9PLAT</name>
<dbReference type="PANTHER" id="PTHR42829:SF2">
    <property type="entry name" value="NADH-UBIQUINONE OXIDOREDUCTASE CHAIN 5"/>
    <property type="match status" value="1"/>
</dbReference>
<comment type="catalytic activity">
    <reaction evidence="7">
        <text>a ubiquinone + NADH + 5 H(+)(in) = a ubiquinol + NAD(+) + 4 H(+)(out)</text>
        <dbReference type="Rhea" id="RHEA:29091"/>
        <dbReference type="Rhea" id="RHEA-COMP:9565"/>
        <dbReference type="Rhea" id="RHEA-COMP:9566"/>
        <dbReference type="ChEBI" id="CHEBI:15378"/>
        <dbReference type="ChEBI" id="CHEBI:16389"/>
        <dbReference type="ChEBI" id="CHEBI:17976"/>
        <dbReference type="ChEBI" id="CHEBI:57540"/>
        <dbReference type="ChEBI" id="CHEBI:57945"/>
        <dbReference type="EC" id="7.1.1.2"/>
    </reaction>
</comment>
<evidence type="ECO:0000256" key="3">
    <source>
        <dbReference type="ARBA" id="ARBA00022692"/>
    </source>
</evidence>
<reference evidence="10" key="1">
    <citation type="journal article" date="2022" name="PeerJ">
        <title>Hammerhead flatworms (Platyhelminthes, Geoplanidae, Bipaliinae): mitochondrial genomes and description of two new species from France, Italy and Mayotte.</title>
        <authorList>
            <person name="Justine J.-L."/>
            <person name="Gastineau R."/>
            <person name="Gros P."/>
            <person name="Gey D."/>
            <person name="Ruzzier E."/>
            <person name="Winsor L."/>
        </authorList>
    </citation>
    <scope>NUCLEOTIDE SEQUENCE</scope>
</reference>
<dbReference type="InterPro" id="IPR003945">
    <property type="entry name" value="NU5C-like"/>
</dbReference>
<dbReference type="InterPro" id="IPR001750">
    <property type="entry name" value="ND/Mrp_TM"/>
</dbReference>
<feature type="transmembrane region" description="Helical" evidence="8">
    <location>
        <begin position="269"/>
        <end position="292"/>
    </location>
</feature>
<organism evidence="10">
    <name type="scientific">Vermiviatum covidum</name>
    <dbReference type="NCBI Taxonomy" id="3348911"/>
    <lineage>
        <taxon>Eukaryota</taxon>
        <taxon>Metazoa</taxon>
        <taxon>Spiralia</taxon>
        <taxon>Lophotrochozoa</taxon>
        <taxon>Platyhelminthes</taxon>
        <taxon>Rhabditophora</taxon>
        <taxon>Seriata</taxon>
        <taxon>Tricladida</taxon>
        <taxon>Continenticola</taxon>
        <taxon>Geoplanoidea</taxon>
        <taxon>Geoplanidae</taxon>
        <taxon>Bipaliinae</taxon>
        <taxon>Vermiviatum</taxon>
    </lineage>
</organism>
<feature type="transmembrane region" description="Helical" evidence="8">
    <location>
        <begin position="350"/>
        <end position="375"/>
    </location>
</feature>
<evidence type="ECO:0000256" key="1">
    <source>
        <dbReference type="ARBA" id="ARBA00004141"/>
    </source>
</evidence>
<feature type="transmembrane region" description="Helical" evidence="8">
    <location>
        <begin position="123"/>
        <end position="140"/>
    </location>
</feature>
<feature type="transmembrane region" description="Helical" evidence="8">
    <location>
        <begin position="188"/>
        <end position="213"/>
    </location>
</feature>
<protein>
    <recommendedName>
        <fullName evidence="2">NADH:ubiquinone reductase (H(+)-translocating)</fullName>
        <ecNumber evidence="2">7.1.1.2</ecNumber>
    </recommendedName>
    <alternativeName>
        <fullName evidence="6">NADH dehydrogenase subunit 5</fullName>
    </alternativeName>
</protein>
<feature type="transmembrane region" description="Helical" evidence="8">
    <location>
        <begin position="219"/>
        <end position="237"/>
    </location>
</feature>
<feature type="domain" description="NADH:quinone oxidoreductase/Mrp antiporter transmembrane" evidence="9">
    <location>
        <begin position="87"/>
        <end position="358"/>
    </location>
</feature>
<evidence type="ECO:0000256" key="6">
    <source>
        <dbReference type="ARBA" id="ARBA00031027"/>
    </source>
</evidence>
<dbReference type="GO" id="GO:0003954">
    <property type="term" value="F:NADH dehydrogenase activity"/>
    <property type="evidence" value="ECO:0007669"/>
    <property type="project" value="TreeGrafter"/>
</dbReference>